<feature type="compositionally biased region" description="Acidic residues" evidence="1">
    <location>
        <begin position="38"/>
        <end position="61"/>
    </location>
</feature>
<dbReference type="WBParaSite" id="Csp11.Scaffold630.g20281.t1">
    <property type="protein sequence ID" value="Csp11.Scaffold630.g20281.t1"/>
    <property type="gene ID" value="Csp11.Scaffold630.g20281"/>
</dbReference>
<dbReference type="GO" id="GO:0046982">
    <property type="term" value="F:protein heterodimerization activity"/>
    <property type="evidence" value="ECO:0007669"/>
    <property type="project" value="InterPro"/>
</dbReference>
<organism evidence="3 4">
    <name type="scientific">Caenorhabditis tropicalis</name>
    <dbReference type="NCBI Taxonomy" id="1561998"/>
    <lineage>
        <taxon>Eukaryota</taxon>
        <taxon>Metazoa</taxon>
        <taxon>Ecdysozoa</taxon>
        <taxon>Nematoda</taxon>
        <taxon>Chromadorea</taxon>
        <taxon>Rhabditida</taxon>
        <taxon>Rhabditina</taxon>
        <taxon>Rhabditomorpha</taxon>
        <taxon>Rhabditoidea</taxon>
        <taxon>Rhabditidae</taxon>
        <taxon>Peloderinae</taxon>
        <taxon>Caenorhabditis</taxon>
    </lineage>
</organism>
<evidence type="ECO:0000256" key="1">
    <source>
        <dbReference type="SAM" id="MobiDB-lite"/>
    </source>
</evidence>
<feature type="compositionally biased region" description="Acidic residues" evidence="1">
    <location>
        <begin position="72"/>
        <end position="106"/>
    </location>
</feature>
<dbReference type="AlphaFoldDB" id="A0A1I7UXC5"/>
<protein>
    <submittedName>
        <fullName evidence="4">Histone domain-containing protein</fullName>
    </submittedName>
</protein>
<sequence>MSRDSSPRVRFLYGPRPEDPPATDSFDIPMGRHRYTDSESDNEELMEDSEGELEIEEEEEAGGISEDSGSVSDDELEIEEEEIEDEAEEMSEESFSDEEEESDGDDVTSRVPIPGEPLETPDFEGMVKEIIQNEMRNGRQFKIERDAIGILRLESEKMLTELFKKSNAIANAGGREKLKVTDIQAARQIEEILKKYTK</sequence>
<reference evidence="4" key="1">
    <citation type="submission" date="2016-11" db="UniProtKB">
        <authorList>
            <consortium name="WormBaseParasite"/>
        </authorList>
    </citation>
    <scope>IDENTIFICATION</scope>
</reference>
<dbReference type="eggNOG" id="ENOG502TIT7">
    <property type="taxonomic scope" value="Eukaryota"/>
</dbReference>
<proteinExistence type="predicted"/>
<feature type="domain" description="Core Histone H2A/H2B/H3" evidence="2">
    <location>
        <begin position="123"/>
        <end position="189"/>
    </location>
</feature>
<keyword evidence="3" id="KW-1185">Reference proteome</keyword>
<name>A0A1I7UXC5_9PELO</name>
<dbReference type="Proteomes" id="UP000095282">
    <property type="component" value="Unplaced"/>
</dbReference>
<dbReference type="InterPro" id="IPR009072">
    <property type="entry name" value="Histone-fold"/>
</dbReference>
<feature type="region of interest" description="Disordered" evidence="1">
    <location>
        <begin position="1"/>
        <end position="123"/>
    </location>
</feature>
<dbReference type="Gene3D" id="1.10.20.10">
    <property type="entry name" value="Histone, subunit A"/>
    <property type="match status" value="1"/>
</dbReference>
<dbReference type="SUPFAM" id="SSF47113">
    <property type="entry name" value="Histone-fold"/>
    <property type="match status" value="1"/>
</dbReference>
<accession>A0A1I7UXC5</accession>
<evidence type="ECO:0000313" key="3">
    <source>
        <dbReference type="Proteomes" id="UP000095282"/>
    </source>
</evidence>
<dbReference type="GO" id="GO:0003677">
    <property type="term" value="F:DNA binding"/>
    <property type="evidence" value="ECO:0007669"/>
    <property type="project" value="InterPro"/>
</dbReference>
<evidence type="ECO:0000259" key="2">
    <source>
        <dbReference type="Pfam" id="PF00125"/>
    </source>
</evidence>
<dbReference type="Pfam" id="PF00125">
    <property type="entry name" value="Histone"/>
    <property type="match status" value="1"/>
</dbReference>
<evidence type="ECO:0000313" key="4">
    <source>
        <dbReference type="WBParaSite" id="Csp11.Scaffold630.g20281.t1"/>
    </source>
</evidence>
<dbReference type="InterPro" id="IPR007125">
    <property type="entry name" value="H2A/H2B/H3"/>
</dbReference>